<dbReference type="Proteomes" id="UP001208692">
    <property type="component" value="Unassembled WGS sequence"/>
</dbReference>
<dbReference type="InterPro" id="IPR014721">
    <property type="entry name" value="Ribsml_uS5_D2-typ_fold_subgr"/>
</dbReference>
<protein>
    <recommendedName>
        <fullName evidence="5">GHMP kinase</fullName>
    </recommendedName>
</protein>
<dbReference type="EMBL" id="BQKB01000045">
    <property type="protein sequence ID" value="GJM53663.1"/>
    <property type="molecule type" value="Genomic_DNA"/>
</dbReference>
<dbReference type="NCBIfam" id="NF040656">
    <property type="entry name" value="GHMP_GYDIA"/>
    <property type="match status" value="1"/>
</dbReference>
<gene>
    <name evidence="1" type="ORF">RCZ15_01290</name>
    <name evidence="2" type="ORF">RCZ16_19790</name>
</gene>
<evidence type="ECO:0000313" key="1">
    <source>
        <dbReference type="EMBL" id="GJM49153.1"/>
    </source>
</evidence>
<reference evidence="1 4" key="1">
    <citation type="submission" date="2021-11" db="EMBL/GenBank/DDBJ databases">
        <title>Draft genome sequence of Capnocytophaga sp. strain KC07075 isolated from cat oral cavity.</title>
        <authorList>
            <person name="Suzuki M."/>
            <person name="Imaoka K."/>
            <person name="Kimura M."/>
            <person name="Morikawa S."/>
            <person name="Maeda K."/>
        </authorList>
    </citation>
    <scope>NUCLEOTIDE SEQUENCE</scope>
    <source>
        <strain evidence="1">KC07075</strain>
        <strain evidence="2 4">KC07079</strain>
    </source>
</reference>
<evidence type="ECO:0000313" key="3">
    <source>
        <dbReference type="Proteomes" id="UP001207736"/>
    </source>
</evidence>
<sequence length="297" mass="33856">MTLYKSNGKLLLTGEYVVLDGALSLALPTKLGQSLRIFPSKEKGILWKSFTNEKSIWFEEKLFSKSSNSIAKTLEKILLCAKEQNPNFLLNNEGVVVETLLDFPQNWGLGSSSTLIDCIAQWAKVNPYQLLFDSFGGSGYDIACARALSPILYQLNNKTPNAYPIDFQPPFSHKLFFIHLNKKQNSREGISQYRKFKKSKSKIIEQITEITENILRYPSETEFCELLIKHEEIISKCINTIPIQTQYFSDFEGVTKSLGAWGGDFILAFGESDYIHNYFISKGFKTILPFKEIIRNK</sequence>
<dbReference type="AlphaFoldDB" id="A0AAV5AP88"/>
<dbReference type="SUPFAM" id="SSF54211">
    <property type="entry name" value="Ribosomal protein S5 domain 2-like"/>
    <property type="match status" value="1"/>
</dbReference>
<proteinExistence type="predicted"/>
<keyword evidence="4" id="KW-1185">Reference proteome</keyword>
<organism evidence="1 3">
    <name type="scientific">Capnocytophaga catalasegens</name>
    <dbReference type="NCBI Taxonomy" id="1004260"/>
    <lineage>
        <taxon>Bacteria</taxon>
        <taxon>Pseudomonadati</taxon>
        <taxon>Bacteroidota</taxon>
        <taxon>Flavobacteriia</taxon>
        <taxon>Flavobacteriales</taxon>
        <taxon>Flavobacteriaceae</taxon>
        <taxon>Capnocytophaga</taxon>
    </lineage>
</organism>
<comment type="caution">
    <text evidence="1">The sequence shown here is derived from an EMBL/GenBank/DDBJ whole genome shotgun (WGS) entry which is preliminary data.</text>
</comment>
<dbReference type="InterPro" id="IPR020568">
    <property type="entry name" value="Ribosomal_Su5_D2-typ_SF"/>
</dbReference>
<dbReference type="EMBL" id="BQKA01000003">
    <property type="protein sequence ID" value="GJM49153.1"/>
    <property type="molecule type" value="Genomic_DNA"/>
</dbReference>
<dbReference type="InterPro" id="IPR047765">
    <property type="entry name" value="GHMP_GYDIA-like"/>
</dbReference>
<evidence type="ECO:0008006" key="5">
    <source>
        <dbReference type="Google" id="ProtNLM"/>
    </source>
</evidence>
<dbReference type="RefSeq" id="WP_264847447.1">
    <property type="nucleotide sequence ID" value="NZ_BPMA01000057.1"/>
</dbReference>
<evidence type="ECO:0000313" key="2">
    <source>
        <dbReference type="EMBL" id="GJM53663.1"/>
    </source>
</evidence>
<evidence type="ECO:0000313" key="4">
    <source>
        <dbReference type="Proteomes" id="UP001208692"/>
    </source>
</evidence>
<dbReference type="Proteomes" id="UP001207736">
    <property type="component" value="Unassembled WGS sequence"/>
</dbReference>
<name>A0AAV5AP88_9FLAO</name>
<dbReference type="Gene3D" id="3.30.230.10">
    <property type="match status" value="1"/>
</dbReference>
<accession>A0AAV5AP88</accession>